<evidence type="ECO:0000256" key="1">
    <source>
        <dbReference type="SAM" id="MobiDB-lite"/>
    </source>
</evidence>
<organism evidence="2">
    <name type="scientific">Timema californicum</name>
    <name type="common">California timema</name>
    <name type="synonym">Walking stick</name>
    <dbReference type="NCBI Taxonomy" id="61474"/>
    <lineage>
        <taxon>Eukaryota</taxon>
        <taxon>Metazoa</taxon>
        <taxon>Ecdysozoa</taxon>
        <taxon>Arthropoda</taxon>
        <taxon>Hexapoda</taxon>
        <taxon>Insecta</taxon>
        <taxon>Pterygota</taxon>
        <taxon>Neoptera</taxon>
        <taxon>Polyneoptera</taxon>
        <taxon>Phasmatodea</taxon>
        <taxon>Timematodea</taxon>
        <taxon>Timematoidea</taxon>
        <taxon>Timematidae</taxon>
        <taxon>Timema</taxon>
    </lineage>
</organism>
<sequence length="236" mass="26171">MASYRPEHCAERQTEQTEYQTEQRMDINLDELYNERNVFVLLPEFLANNYGSCTGVYVLKAVAFGPNFLPRVVALGFHFLPYPAELYLPVALLFLQTKNSGKVSKQTIVSESVVKFSERRGELAPSSLSVRFHRAHSPMASLVLNDSSQLTSDSQHLEDPTLVTLSITKSCSRYASVNNYSSSMVSLVLTDSSQLTSNGQHLDAKLISGCRSGIEGNLGFNFDFDISKICTPLPNS</sequence>
<reference evidence="2" key="1">
    <citation type="submission" date="2020-11" db="EMBL/GenBank/DDBJ databases">
        <authorList>
            <person name="Tran Van P."/>
        </authorList>
    </citation>
    <scope>NUCLEOTIDE SEQUENCE</scope>
</reference>
<evidence type="ECO:0000313" key="2">
    <source>
        <dbReference type="EMBL" id="CAD7572204.1"/>
    </source>
</evidence>
<accession>A0A7R9J553</accession>
<protein>
    <submittedName>
        <fullName evidence="2">(California timema) hypothetical protein</fullName>
    </submittedName>
</protein>
<proteinExistence type="predicted"/>
<gene>
    <name evidence="2" type="ORF">TCMB3V08_LOCUS4857</name>
</gene>
<dbReference type="AlphaFoldDB" id="A0A7R9J553"/>
<name>A0A7R9J553_TIMCA</name>
<feature type="region of interest" description="Disordered" evidence="1">
    <location>
        <begin position="1"/>
        <end position="21"/>
    </location>
</feature>
<dbReference type="EMBL" id="OE180885">
    <property type="protein sequence ID" value="CAD7572204.1"/>
    <property type="molecule type" value="Genomic_DNA"/>
</dbReference>